<dbReference type="PROSITE" id="PS52011">
    <property type="entry name" value="PEPTIDASE_M2"/>
    <property type="match status" value="1"/>
</dbReference>
<dbReference type="KEGG" id="tsv:DSM104635_02591"/>
<dbReference type="PANTHER" id="PTHR10514:SF27">
    <property type="entry name" value="ANGIOTENSIN-CONVERTING ENZYME"/>
    <property type="match status" value="1"/>
</dbReference>
<evidence type="ECO:0000256" key="7">
    <source>
        <dbReference type="PIRSR" id="PIRSR601548-2"/>
    </source>
</evidence>
<feature type="active site" description="Proton donor 2" evidence="6">
    <location>
        <position position="513"/>
    </location>
</feature>
<dbReference type="GO" id="GO:0008237">
    <property type="term" value="F:metallopeptidase activity"/>
    <property type="evidence" value="ECO:0007669"/>
    <property type="project" value="InterPro"/>
</dbReference>
<keyword evidence="13" id="KW-1185">Reference proteome</keyword>
<dbReference type="Gene3D" id="1.10.1370.30">
    <property type="match status" value="2"/>
</dbReference>
<keyword evidence="8" id="KW-0479">Metal-binding</keyword>
<dbReference type="PROSITE" id="PS51257">
    <property type="entry name" value="PROKAR_LIPOPROTEIN"/>
    <property type="match status" value="1"/>
</dbReference>
<keyword evidence="8" id="KW-0862">Zinc</keyword>
<feature type="disulfide bond" evidence="9">
    <location>
        <begin position="538"/>
        <end position="550"/>
    </location>
</feature>
<evidence type="ECO:0000313" key="12">
    <source>
        <dbReference type="EMBL" id="QGZ95740.1"/>
    </source>
</evidence>
<dbReference type="PANTHER" id="PTHR10514">
    <property type="entry name" value="ANGIOTENSIN-CONVERTING ENZYME"/>
    <property type="match status" value="1"/>
</dbReference>
<feature type="chain" id="PRO_5026178343" evidence="11">
    <location>
        <begin position="21"/>
        <end position="614"/>
    </location>
</feature>
<protein>
    <submittedName>
        <fullName evidence="12">Angiotensin-converting enzyme</fullName>
    </submittedName>
</protein>
<feature type="disulfide bond" evidence="9">
    <location>
        <begin position="352"/>
        <end position="370"/>
    </location>
</feature>
<evidence type="ECO:0000256" key="10">
    <source>
        <dbReference type="PIRSR" id="PIRSR601548-8"/>
    </source>
</evidence>
<evidence type="ECO:0000256" key="1">
    <source>
        <dbReference type="ARBA" id="ARBA00022729"/>
    </source>
</evidence>
<evidence type="ECO:0000256" key="5">
    <source>
        <dbReference type="PIRSR" id="PIRSR601548-10"/>
    </source>
</evidence>
<feature type="active site" description="Proton donor 1" evidence="4">
    <location>
        <position position="513"/>
    </location>
</feature>
<dbReference type="SUPFAM" id="SSF55486">
    <property type="entry name" value="Metalloproteases ('zincins'), catalytic domain"/>
    <property type="match status" value="1"/>
</dbReference>
<keyword evidence="1 11" id="KW-0732">Signal</keyword>
<evidence type="ECO:0000256" key="3">
    <source>
        <dbReference type="ARBA" id="ARBA00023180"/>
    </source>
</evidence>
<feature type="binding site" evidence="8">
    <location>
        <position position="387"/>
    </location>
    <ligand>
        <name>Zn(2+)</name>
        <dbReference type="ChEBI" id="CHEBI:29105"/>
        <label>1</label>
        <note>catalytic</note>
    </ligand>
</feature>
<dbReference type="CDD" id="cd06461">
    <property type="entry name" value="M2_ACE"/>
    <property type="match status" value="1"/>
</dbReference>
<dbReference type="RefSeq" id="WP_158766578.1">
    <property type="nucleotide sequence ID" value="NZ_CP047045.1"/>
</dbReference>
<feature type="active site" description="Proton acceptor 1" evidence="4">
    <location>
        <position position="384"/>
    </location>
</feature>
<feature type="binding site" evidence="8">
    <location>
        <position position="411"/>
    </location>
    <ligand>
        <name>Zn(2+)</name>
        <dbReference type="ChEBI" id="CHEBI:29105"/>
        <label>1</label>
        <note>catalytic</note>
    </ligand>
</feature>
<dbReference type="PRINTS" id="PR00791">
    <property type="entry name" value="PEPDIPTASEA"/>
</dbReference>
<dbReference type="Pfam" id="PF01401">
    <property type="entry name" value="Peptidase_M2"/>
    <property type="match status" value="1"/>
</dbReference>
<evidence type="ECO:0000256" key="8">
    <source>
        <dbReference type="PIRSR" id="PIRSR601548-3"/>
    </source>
</evidence>
<feature type="signal peptide" evidence="11">
    <location>
        <begin position="1"/>
        <end position="20"/>
    </location>
</feature>
<evidence type="ECO:0000256" key="2">
    <source>
        <dbReference type="ARBA" id="ARBA00023157"/>
    </source>
</evidence>
<dbReference type="GO" id="GO:0006508">
    <property type="term" value="P:proteolysis"/>
    <property type="evidence" value="ECO:0007669"/>
    <property type="project" value="InterPro"/>
</dbReference>
<dbReference type="EMBL" id="CP047045">
    <property type="protein sequence ID" value="QGZ95740.1"/>
    <property type="molecule type" value="Genomic_DNA"/>
</dbReference>
<reference evidence="13" key="1">
    <citation type="submission" date="2019-12" db="EMBL/GenBank/DDBJ databases">
        <title>Complete genome of Terracaulis silvestris 0127_4.</title>
        <authorList>
            <person name="Vieira S."/>
            <person name="Riedel T."/>
            <person name="Sproer C."/>
            <person name="Pascual J."/>
            <person name="Boedeker C."/>
            <person name="Overmann J."/>
        </authorList>
    </citation>
    <scope>NUCLEOTIDE SEQUENCE [LARGE SCALE GENOMIC DNA]</scope>
    <source>
        <strain evidence="13">0127_4</strain>
    </source>
</reference>
<feature type="binding site" evidence="7">
    <location>
        <position position="522"/>
    </location>
    <ligand>
        <name>chloride</name>
        <dbReference type="ChEBI" id="CHEBI:17996"/>
        <label>1</label>
    </ligand>
</feature>
<gene>
    <name evidence="12" type="ORF">DSM104635_02591</name>
</gene>
<dbReference type="GO" id="GO:0008241">
    <property type="term" value="F:peptidyl-dipeptidase activity"/>
    <property type="evidence" value="ECO:0007669"/>
    <property type="project" value="InterPro"/>
</dbReference>
<dbReference type="InterPro" id="IPR001548">
    <property type="entry name" value="Peptidase_M2"/>
</dbReference>
<feature type="active site" description="Proton acceptor 2" evidence="6">
    <location>
        <position position="384"/>
    </location>
</feature>
<feature type="binding site" evidence="10">
    <location>
        <position position="387"/>
    </location>
    <ligand>
        <name>Zn(2+)</name>
        <dbReference type="ChEBI" id="CHEBI:29105"/>
        <label>2</label>
        <note>catalytic</note>
    </ligand>
</feature>
<evidence type="ECO:0000313" key="13">
    <source>
        <dbReference type="Proteomes" id="UP000431269"/>
    </source>
</evidence>
<sequence>MLAKPLLRMAASWIAIAAFAACATTTTPGATGSAPSDGPATAEAAQQYVEAAEAELLRRSEYEGRVAWVYNTNINYDTEWLLQRTDAEGTEARVRLASGAARFADTEMPADTRRKIDLLRLALTLPAPQREGAASQLSEITTRLASTYSTGRIDYQGRQVTLDELETLMGTERNPARLEEMWTEWHAVAAPMRQDYARMVEIANEGARDLGFEDVGQMWLSNYDMPAADMEREVERLWGQLQPFYEQLHCYTRARLNQTYGDTVVPLDQPIRADLLGNMWAQDWSTLMPLVRPQGGRATYDTTQLLTRARYTPVSMTETAERFYTSLGMAELPDTFWERSLLTRPRDRDVVCHASAWDIDNVEDLRVKQCIQINAEHFQTIHHELGHNFYQRAYNQQPFLYRNGANDGFHEAIGDFIALNITPQYLVDINLLRENQIPPASADNSLLMERALEKISFLPFALTVDQWRWQVFDGRITPDRYNAAWWELRERYQGIRPPNARDETMFDPGAKYHIANNVPYLRYFLSFVLQFQFYEAACQQAGWEGPLHRCTVYGNREVGERFNRMMEMGASRPWPDALEAFTGTRQMDGGAMSRYFAPLMTYMQEQNRGRTCGW</sequence>
<dbReference type="FunFam" id="1.10.1370.30:FF:000005">
    <property type="entry name" value="Angiotensin-converting enzyme"/>
    <property type="match status" value="1"/>
</dbReference>
<keyword evidence="3 5" id="KW-0325">Glycoprotein</keyword>
<feature type="binding site" evidence="7">
    <location>
        <position position="223"/>
    </location>
    <ligand>
        <name>chloride</name>
        <dbReference type="ChEBI" id="CHEBI:17996"/>
        <label>1</label>
    </ligand>
</feature>
<evidence type="ECO:0000256" key="11">
    <source>
        <dbReference type="SAM" id="SignalP"/>
    </source>
</evidence>
<dbReference type="GO" id="GO:0016020">
    <property type="term" value="C:membrane"/>
    <property type="evidence" value="ECO:0007669"/>
    <property type="project" value="InterPro"/>
</dbReference>
<proteinExistence type="predicted"/>
<accession>A0A6I6MKG7</accession>
<feature type="binding site" evidence="10">
    <location>
        <position position="411"/>
    </location>
    <ligand>
        <name>Zn(2+)</name>
        <dbReference type="ChEBI" id="CHEBI:29105"/>
        <label>2</label>
        <note>catalytic</note>
    </ligand>
</feature>
<dbReference type="Proteomes" id="UP000431269">
    <property type="component" value="Chromosome"/>
</dbReference>
<name>A0A6I6MKG7_9CAUL</name>
<evidence type="ECO:0000256" key="9">
    <source>
        <dbReference type="PIRSR" id="PIRSR601548-4"/>
    </source>
</evidence>
<evidence type="ECO:0000256" key="4">
    <source>
        <dbReference type="PIRSR" id="PIRSR601548-1"/>
    </source>
</evidence>
<evidence type="ECO:0000256" key="6">
    <source>
        <dbReference type="PIRSR" id="PIRSR601548-11"/>
    </source>
</evidence>
<feature type="binding site" evidence="8">
    <location>
        <position position="383"/>
    </location>
    <ligand>
        <name>Zn(2+)</name>
        <dbReference type="ChEBI" id="CHEBI:29105"/>
        <label>1</label>
        <note>catalytic</note>
    </ligand>
</feature>
<organism evidence="12 13">
    <name type="scientific">Terricaulis silvestris</name>
    <dbReference type="NCBI Taxonomy" id="2686094"/>
    <lineage>
        <taxon>Bacteria</taxon>
        <taxon>Pseudomonadati</taxon>
        <taxon>Pseudomonadota</taxon>
        <taxon>Alphaproteobacteria</taxon>
        <taxon>Caulobacterales</taxon>
        <taxon>Caulobacteraceae</taxon>
        <taxon>Terricaulis</taxon>
    </lineage>
</organism>
<feature type="glycosylation site" description="N-linked (GlcNAc...) asparagine" evidence="5">
    <location>
        <position position="73"/>
    </location>
</feature>
<dbReference type="AlphaFoldDB" id="A0A6I6MKG7"/>
<feature type="binding site" evidence="10">
    <location>
        <position position="383"/>
    </location>
    <ligand>
        <name>Zn(2+)</name>
        <dbReference type="ChEBI" id="CHEBI:29105"/>
        <label>2</label>
        <note>catalytic</note>
    </ligand>
</feature>
<keyword evidence="2 9" id="KW-1015">Disulfide bond</keyword>